<name>A0AAV8V0A2_9RHOD</name>
<sequence>MDFVGYEVGSKETYWLDATTEEPVQLSNICLKSGGIAGEPLVLEMKERDTDRTAIICVLRPGVQENIKLNLLIQKAYGLTLAGGTKAKVQVAGYKLTLEDQLYDDEDEEDLLEDENDEGSEEEEGDSDSDEEDDEDSEEEDDDEGAKAIREKYEKKLAKLEKIEKELTAASEGKGKSGADTRKRKGADTQASPENENEANDEGSEEEKKEGDSDSEEDDDEEYEEEEDDEHAKAIRKKSEKKLAKLEKIEKELAAESEGKGKSEADTRKRKGAETQASPENKNAAKSPKPGKVRELPYGLKIQELLIGTGPRARHGHHVSCHYTLRLENGKKIDSSGKKPFRFRLGVGEVIKGWDNGLSGMRVGGERHIIVPSRLGYGSKSMGQIPRNSTLYFDVKLVDAQ</sequence>
<evidence type="ECO:0000256" key="6">
    <source>
        <dbReference type="SAM" id="MobiDB-lite"/>
    </source>
</evidence>
<evidence type="ECO:0000256" key="4">
    <source>
        <dbReference type="ARBA" id="ARBA00023235"/>
    </source>
</evidence>
<comment type="catalytic activity">
    <reaction evidence="1 5">
        <text>[protein]-peptidylproline (omega=180) = [protein]-peptidylproline (omega=0)</text>
        <dbReference type="Rhea" id="RHEA:16237"/>
        <dbReference type="Rhea" id="RHEA-COMP:10747"/>
        <dbReference type="Rhea" id="RHEA-COMP:10748"/>
        <dbReference type="ChEBI" id="CHEBI:83833"/>
        <dbReference type="ChEBI" id="CHEBI:83834"/>
        <dbReference type="EC" id="5.2.1.8"/>
    </reaction>
</comment>
<feature type="domain" description="PPIase FKBP-type" evidence="7">
    <location>
        <begin position="316"/>
        <end position="401"/>
    </location>
</feature>
<dbReference type="InterPro" id="IPR001179">
    <property type="entry name" value="PPIase_FKBP_dom"/>
</dbReference>
<dbReference type="EC" id="5.2.1.8" evidence="2 5"/>
<feature type="compositionally biased region" description="Acidic residues" evidence="6">
    <location>
        <begin position="213"/>
        <end position="229"/>
    </location>
</feature>
<dbReference type="EMBL" id="JAMWBK010000003">
    <property type="protein sequence ID" value="KAJ8906992.1"/>
    <property type="molecule type" value="Genomic_DNA"/>
</dbReference>
<dbReference type="PANTHER" id="PTHR43811">
    <property type="entry name" value="FKBP-TYPE PEPTIDYL-PROLYL CIS-TRANS ISOMERASE FKPA"/>
    <property type="match status" value="1"/>
</dbReference>
<feature type="region of interest" description="Disordered" evidence="6">
    <location>
        <begin position="100"/>
        <end position="151"/>
    </location>
</feature>
<feature type="compositionally biased region" description="Acidic residues" evidence="6">
    <location>
        <begin position="101"/>
        <end position="144"/>
    </location>
</feature>
<dbReference type="AlphaFoldDB" id="A0AAV8V0A2"/>
<dbReference type="Gene3D" id="2.60.120.340">
    <property type="entry name" value="Nucleoplasmin core domain"/>
    <property type="match status" value="1"/>
</dbReference>
<dbReference type="Pfam" id="PF17800">
    <property type="entry name" value="NPL"/>
    <property type="match status" value="1"/>
</dbReference>
<dbReference type="Proteomes" id="UP001157974">
    <property type="component" value="Unassembled WGS sequence"/>
</dbReference>
<keyword evidence="4 5" id="KW-0413">Isomerase</keyword>
<dbReference type="SUPFAM" id="SSF54534">
    <property type="entry name" value="FKBP-like"/>
    <property type="match status" value="1"/>
</dbReference>
<evidence type="ECO:0000259" key="7">
    <source>
        <dbReference type="PROSITE" id="PS50059"/>
    </source>
</evidence>
<evidence type="ECO:0000313" key="9">
    <source>
        <dbReference type="Proteomes" id="UP001157974"/>
    </source>
</evidence>
<feature type="compositionally biased region" description="Basic and acidic residues" evidence="6">
    <location>
        <begin position="241"/>
        <end position="267"/>
    </location>
</feature>
<keyword evidence="3 5" id="KW-0697">Rotamase</keyword>
<evidence type="ECO:0000256" key="1">
    <source>
        <dbReference type="ARBA" id="ARBA00000971"/>
    </source>
</evidence>
<evidence type="ECO:0000256" key="3">
    <source>
        <dbReference type="ARBA" id="ARBA00023110"/>
    </source>
</evidence>
<protein>
    <recommendedName>
        <fullName evidence="2 5">peptidylprolyl isomerase</fullName>
        <ecNumber evidence="2 5">5.2.1.8</ecNumber>
    </recommendedName>
</protein>
<evidence type="ECO:0000256" key="2">
    <source>
        <dbReference type="ARBA" id="ARBA00013194"/>
    </source>
</evidence>
<evidence type="ECO:0000256" key="5">
    <source>
        <dbReference type="PROSITE-ProRule" id="PRU00277"/>
    </source>
</evidence>
<dbReference type="GO" id="GO:0003755">
    <property type="term" value="F:peptidyl-prolyl cis-trans isomerase activity"/>
    <property type="evidence" value="ECO:0007669"/>
    <property type="project" value="UniProtKB-KW"/>
</dbReference>
<feature type="region of interest" description="Disordered" evidence="6">
    <location>
        <begin position="166"/>
        <end position="294"/>
    </location>
</feature>
<dbReference type="Gene3D" id="3.10.50.40">
    <property type="match status" value="1"/>
</dbReference>
<organism evidence="8 9">
    <name type="scientific">Rhodosorus marinus</name>
    <dbReference type="NCBI Taxonomy" id="101924"/>
    <lineage>
        <taxon>Eukaryota</taxon>
        <taxon>Rhodophyta</taxon>
        <taxon>Stylonematophyceae</taxon>
        <taxon>Stylonematales</taxon>
        <taxon>Stylonemataceae</taxon>
        <taxon>Rhodosorus</taxon>
    </lineage>
</organism>
<accession>A0AAV8V0A2</accession>
<feature type="compositionally biased region" description="Acidic residues" evidence="6">
    <location>
        <begin position="195"/>
        <end position="205"/>
    </location>
</feature>
<proteinExistence type="predicted"/>
<dbReference type="PANTHER" id="PTHR43811:SF19">
    <property type="entry name" value="39 KDA FK506-BINDING NUCLEAR PROTEIN"/>
    <property type="match status" value="1"/>
</dbReference>
<comment type="caution">
    <text evidence="8">The sequence shown here is derived from an EMBL/GenBank/DDBJ whole genome shotgun (WGS) entry which is preliminary data.</text>
</comment>
<reference evidence="8 9" key="1">
    <citation type="journal article" date="2023" name="Nat. Commun.">
        <title>Origin of minicircular mitochondrial genomes in red algae.</title>
        <authorList>
            <person name="Lee Y."/>
            <person name="Cho C.H."/>
            <person name="Lee Y.M."/>
            <person name="Park S.I."/>
            <person name="Yang J.H."/>
            <person name="West J.A."/>
            <person name="Bhattacharya D."/>
            <person name="Yoon H.S."/>
        </authorList>
    </citation>
    <scope>NUCLEOTIDE SEQUENCE [LARGE SCALE GENOMIC DNA]</scope>
    <source>
        <strain evidence="8 9">CCMP1338</strain>
        <tissue evidence="8">Whole cell</tissue>
    </source>
</reference>
<gene>
    <name evidence="8" type="ORF">NDN08_003475</name>
</gene>
<dbReference type="Pfam" id="PF00254">
    <property type="entry name" value="FKBP_C"/>
    <property type="match status" value="1"/>
</dbReference>
<dbReference type="PROSITE" id="PS50059">
    <property type="entry name" value="FKBP_PPIASE"/>
    <property type="match status" value="1"/>
</dbReference>
<dbReference type="InterPro" id="IPR046357">
    <property type="entry name" value="PPIase_dom_sf"/>
</dbReference>
<dbReference type="InterPro" id="IPR041232">
    <property type="entry name" value="NPL"/>
</dbReference>
<keyword evidence="9" id="KW-1185">Reference proteome</keyword>
<evidence type="ECO:0000313" key="8">
    <source>
        <dbReference type="EMBL" id="KAJ8906992.1"/>
    </source>
</evidence>
<feature type="compositionally biased region" description="Basic and acidic residues" evidence="6">
    <location>
        <begin position="166"/>
        <end position="181"/>
    </location>
</feature>